<dbReference type="EMBL" id="JADQDF010000001">
    <property type="protein sequence ID" value="MBW0131179.1"/>
    <property type="molecule type" value="Genomic_DNA"/>
</dbReference>
<feature type="region of interest" description="Disordered" evidence="1">
    <location>
        <begin position="88"/>
        <end position="118"/>
    </location>
</feature>
<accession>A0ABS6UJW2</accession>
<protein>
    <recommendedName>
        <fullName evidence="5">Tail assembly chaperone</fullName>
    </recommendedName>
</protein>
<gene>
    <name evidence="2" type="ORF">I4I82_26365</name>
    <name evidence="3" type="ORF">I4I82_33470</name>
</gene>
<dbReference type="RefSeq" id="WP_218596141.1">
    <property type="nucleotide sequence ID" value="NZ_JADQDE010000005.1"/>
</dbReference>
<comment type="caution">
    <text evidence="3">The sequence shown here is derived from an EMBL/GenBank/DDBJ whole genome shotgun (WGS) entry which is preliminary data.</text>
</comment>
<evidence type="ECO:0008006" key="5">
    <source>
        <dbReference type="Google" id="ProtNLM"/>
    </source>
</evidence>
<dbReference type="EMBL" id="JADQDF010000003">
    <property type="protein sequence ID" value="MBW0132559.1"/>
    <property type="molecule type" value="Genomic_DNA"/>
</dbReference>
<dbReference type="Proteomes" id="UP000694300">
    <property type="component" value="Unassembled WGS sequence"/>
</dbReference>
<evidence type="ECO:0000313" key="4">
    <source>
        <dbReference type="Proteomes" id="UP000694300"/>
    </source>
</evidence>
<name>A0ABS6UJW2_9PSEU</name>
<keyword evidence="4" id="KW-1185">Reference proteome</keyword>
<organism evidence="3 4">
    <name type="scientific">Pseudonocardia oceani</name>
    <dbReference type="NCBI Taxonomy" id="2792013"/>
    <lineage>
        <taxon>Bacteria</taxon>
        <taxon>Bacillati</taxon>
        <taxon>Actinomycetota</taxon>
        <taxon>Actinomycetes</taxon>
        <taxon>Pseudonocardiales</taxon>
        <taxon>Pseudonocardiaceae</taxon>
        <taxon>Pseudonocardia</taxon>
    </lineage>
</organism>
<evidence type="ECO:0000256" key="1">
    <source>
        <dbReference type="SAM" id="MobiDB-lite"/>
    </source>
</evidence>
<sequence>MKWKIPYAGEVYEFDDARLTATEARLQKRLTAGLSPNAAERARLDDLDGDAWIAALVIARTRIGMSTEDAAKLDLDEFDLMSILSATRAADASDAKPAKTRTRKTAAAPAPAEEPAPA</sequence>
<reference evidence="3 4" key="1">
    <citation type="submission" date="2020-11" db="EMBL/GenBank/DDBJ databases">
        <title>Pseudonocardia abyssalis sp. nov. and Pseudonocardia oceani sp. nov., description and phylogenomic analysis of two novel actinomycetes isolated from the deep Southern Ocean.</title>
        <authorList>
            <person name="Parra J."/>
        </authorList>
    </citation>
    <scope>NUCLEOTIDE SEQUENCE [LARGE SCALE GENOMIC DNA]</scope>
    <source>
        <strain evidence="3">KRD-185</strain>
        <strain evidence="4">KRD185</strain>
    </source>
</reference>
<proteinExistence type="predicted"/>
<evidence type="ECO:0000313" key="3">
    <source>
        <dbReference type="EMBL" id="MBW0132559.1"/>
    </source>
</evidence>
<evidence type="ECO:0000313" key="2">
    <source>
        <dbReference type="EMBL" id="MBW0131179.1"/>
    </source>
</evidence>